<dbReference type="Proteomes" id="UP000095287">
    <property type="component" value="Unplaced"/>
</dbReference>
<evidence type="ECO:0000313" key="3">
    <source>
        <dbReference type="Proteomes" id="UP000095287"/>
    </source>
</evidence>
<proteinExistence type="predicted"/>
<sequence>MEHYPSPSTSWEAEAARVRRIAVIDVMNFLHSSASSQNKPRQSREFLDALDLAAFMLMLLQREFDVRAVVPRSISLRIRNGFLFEIFNQLGLVIFTESSYDDLLVIRYAAETGAFIVSDDKYRDVLKLDVTDAEKYVIHHRVIRPTINPFQRAEGESYALMENGDRVVNFVGFLYASKPEALYADPQNPDYARCIHERERFTLTRLKALRTELVHIFDFVDSLEKAPQPLPRISDARKKLEINFRRESLQRFRRSVSRKSAGRSYREQVVQRRREEGDEE</sequence>
<dbReference type="AlphaFoldDB" id="A0A1I7ZVE3"/>
<feature type="compositionally biased region" description="Basic and acidic residues" evidence="1">
    <location>
        <begin position="264"/>
        <end position="280"/>
    </location>
</feature>
<dbReference type="InterPro" id="IPR021869">
    <property type="entry name" value="RNase_Zc3h12_NYN"/>
</dbReference>
<name>A0A1I7ZVE3_9BILA</name>
<evidence type="ECO:0000256" key="1">
    <source>
        <dbReference type="SAM" id="MobiDB-lite"/>
    </source>
</evidence>
<accession>A0A1I7ZVE3</accession>
<protein>
    <submittedName>
        <fullName evidence="4">RNase_Zc3h12a domain-containing protein</fullName>
    </submittedName>
</protein>
<reference evidence="4" key="1">
    <citation type="submission" date="2016-11" db="UniProtKB">
        <authorList>
            <consortium name="WormBaseParasite"/>
        </authorList>
    </citation>
    <scope>IDENTIFICATION</scope>
</reference>
<evidence type="ECO:0000313" key="4">
    <source>
        <dbReference type="WBParaSite" id="L893_g29986.t1"/>
    </source>
</evidence>
<feature type="domain" description="RNase NYN" evidence="2">
    <location>
        <begin position="19"/>
        <end position="148"/>
    </location>
</feature>
<dbReference type="Gene3D" id="3.40.50.11980">
    <property type="match status" value="1"/>
</dbReference>
<dbReference type="WBParaSite" id="L893_g29986.t1">
    <property type="protein sequence ID" value="L893_g29986.t1"/>
    <property type="gene ID" value="L893_g29986"/>
</dbReference>
<evidence type="ECO:0000259" key="2">
    <source>
        <dbReference type="Pfam" id="PF11977"/>
    </source>
</evidence>
<organism evidence="3 4">
    <name type="scientific">Steinernema glaseri</name>
    <dbReference type="NCBI Taxonomy" id="37863"/>
    <lineage>
        <taxon>Eukaryota</taxon>
        <taxon>Metazoa</taxon>
        <taxon>Ecdysozoa</taxon>
        <taxon>Nematoda</taxon>
        <taxon>Chromadorea</taxon>
        <taxon>Rhabditida</taxon>
        <taxon>Tylenchina</taxon>
        <taxon>Panagrolaimomorpha</taxon>
        <taxon>Strongyloidoidea</taxon>
        <taxon>Steinernematidae</taxon>
        <taxon>Steinernema</taxon>
    </lineage>
</organism>
<dbReference type="Pfam" id="PF11977">
    <property type="entry name" value="RNase_Zc3h12a"/>
    <property type="match status" value="1"/>
</dbReference>
<keyword evidence="3" id="KW-1185">Reference proteome</keyword>
<feature type="region of interest" description="Disordered" evidence="1">
    <location>
        <begin position="255"/>
        <end position="280"/>
    </location>
</feature>